<dbReference type="EMBL" id="AP025314">
    <property type="protein sequence ID" value="BDD09221.1"/>
    <property type="molecule type" value="Genomic_DNA"/>
</dbReference>
<dbReference type="KEGG" id="fax:FUAX_16530"/>
<dbReference type="GO" id="GO:0006631">
    <property type="term" value="P:fatty acid metabolic process"/>
    <property type="evidence" value="ECO:0007669"/>
    <property type="project" value="TreeGrafter"/>
</dbReference>
<evidence type="ECO:0000259" key="6">
    <source>
        <dbReference type="SMART" id="SM00563"/>
    </source>
</evidence>
<sequence length="569" mass="65658">MKPEGKSSRTKKYAPILPGPNDWPVVWLAKNRKDFVEEVTARSFDRLKKLRGNRNALIEELELTLFKEKSRVKFDPWPVDPEDEKEFWGNTQKRLAELPKGDATGVAENTEADTILRDIVGRYSEEIAGNFKESHYKLTRALVTFGLTRFLNGARLKGIDRFFRNELSLMDKIHIVGETDRLRSLAKKGTVVMVPTHFSNLDSVVIGWVINTLGLPPLIYGAGLNLFNLKLFAYFMNSLGAYKVDRRKKNLVYVETLKTYSSLALQKGIHSLFFPGGTRSRSGKLEKRLKLGLLSTAIEAQRTNYQNAEKNGEKPGKIFVVPVCLNYNFVFEAEQLIKDYLKRQGQERYYIDSEHFSSSFGILKFIFKFMMKGADVSVSIGKPMDLFGNFVDDEGDAFDQYGRKISMADYFKSGEGVDENLQRETVYTRMLGDRIIEEFHRINRVSSAHLAAFVTFHMLRKRHRKLDLYSLLRLSGEELVVNYDELRETFIRLRDVIFRYKKEGRIGVADHMSSKDIDKLIREGVDNCGMYHPKRPLRFDKKGNVTTQDINTLYYYSNRLVGYGLEKYI</sequence>
<reference evidence="7 8" key="1">
    <citation type="submission" date="2021-12" db="EMBL/GenBank/DDBJ databases">
        <title>Genome sequencing of bacteria with rrn-lacking chromosome and rrn-plasmid.</title>
        <authorList>
            <person name="Anda M."/>
            <person name="Iwasaki W."/>
        </authorList>
    </citation>
    <scope>NUCLEOTIDE SEQUENCE [LARGE SCALE GENOMIC DNA]</scope>
    <source>
        <strain evidence="7 8">DSM 100852</strain>
    </source>
</reference>
<keyword evidence="8" id="KW-1185">Reference proteome</keyword>
<dbReference type="PANTHER" id="PTHR12563:SF17">
    <property type="entry name" value="DIHYDROXYACETONE PHOSPHATE ACYLTRANSFERASE"/>
    <property type="match status" value="1"/>
</dbReference>
<evidence type="ECO:0000313" key="7">
    <source>
        <dbReference type="EMBL" id="BDD09221.1"/>
    </source>
</evidence>
<dbReference type="GO" id="GO:0006072">
    <property type="term" value="P:glycerol-3-phosphate metabolic process"/>
    <property type="evidence" value="ECO:0007669"/>
    <property type="project" value="TreeGrafter"/>
</dbReference>
<dbReference type="GO" id="GO:0019432">
    <property type="term" value="P:triglyceride biosynthetic process"/>
    <property type="evidence" value="ECO:0007669"/>
    <property type="project" value="TreeGrafter"/>
</dbReference>
<comment type="pathway">
    <text evidence="2">Phospholipid metabolism; CDP-diacylglycerol biosynthesis; CDP-diacylglycerol from sn-glycerol 3-phosphate: step 1/3.</text>
</comment>
<dbReference type="GO" id="GO:0004366">
    <property type="term" value="F:glycerol-3-phosphate O-acyltransferase activity"/>
    <property type="evidence" value="ECO:0007669"/>
    <property type="project" value="UniProtKB-EC"/>
</dbReference>
<dbReference type="SUPFAM" id="SSF69593">
    <property type="entry name" value="Glycerol-3-phosphate (1)-acyltransferase"/>
    <property type="match status" value="1"/>
</dbReference>
<gene>
    <name evidence="7" type="ORF">FUAX_16530</name>
</gene>
<evidence type="ECO:0000313" key="8">
    <source>
        <dbReference type="Proteomes" id="UP001348817"/>
    </source>
</evidence>
<proteinExistence type="predicted"/>
<dbReference type="Proteomes" id="UP001348817">
    <property type="component" value="Chromosome"/>
</dbReference>
<dbReference type="Pfam" id="PF01553">
    <property type="entry name" value="Acyltransferase"/>
    <property type="match status" value="1"/>
</dbReference>
<dbReference type="SMART" id="SM00563">
    <property type="entry name" value="PlsC"/>
    <property type="match status" value="1"/>
</dbReference>
<dbReference type="InterPro" id="IPR022284">
    <property type="entry name" value="GPAT/DHAPAT"/>
</dbReference>
<dbReference type="AlphaFoldDB" id="A0AAU9D8K4"/>
<comment type="subcellular location">
    <subcellularLocation>
        <location evidence="1">Endomembrane system</location>
        <topology evidence="1">Peripheral membrane protein</topology>
    </subcellularLocation>
</comment>
<dbReference type="EC" id="2.3.1.15" evidence="3"/>
<dbReference type="GO" id="GO:0012505">
    <property type="term" value="C:endomembrane system"/>
    <property type="evidence" value="ECO:0007669"/>
    <property type="project" value="UniProtKB-SubCell"/>
</dbReference>
<name>A0AAU9D8K4_9BACT</name>
<protein>
    <recommendedName>
        <fullName evidence="4">Glycerol-3-phosphate acyltransferase</fullName>
        <ecNumber evidence="3">2.3.1.15</ecNumber>
    </recommendedName>
</protein>
<organism evidence="7 8">
    <name type="scientific">Fulvitalea axinellae</name>
    <dbReference type="NCBI Taxonomy" id="1182444"/>
    <lineage>
        <taxon>Bacteria</taxon>
        <taxon>Pseudomonadati</taxon>
        <taxon>Bacteroidota</taxon>
        <taxon>Cytophagia</taxon>
        <taxon>Cytophagales</taxon>
        <taxon>Persicobacteraceae</taxon>
        <taxon>Fulvitalea</taxon>
    </lineage>
</organism>
<evidence type="ECO:0000256" key="3">
    <source>
        <dbReference type="ARBA" id="ARBA00013113"/>
    </source>
</evidence>
<dbReference type="PANTHER" id="PTHR12563">
    <property type="entry name" value="GLYCEROL-3-PHOSPHATE ACYLTRANSFERASE"/>
    <property type="match status" value="1"/>
</dbReference>
<dbReference type="GO" id="GO:0008654">
    <property type="term" value="P:phospholipid biosynthetic process"/>
    <property type="evidence" value="ECO:0007669"/>
    <property type="project" value="TreeGrafter"/>
</dbReference>
<evidence type="ECO:0000256" key="1">
    <source>
        <dbReference type="ARBA" id="ARBA00004184"/>
    </source>
</evidence>
<accession>A0AAU9D8K4</accession>
<dbReference type="InterPro" id="IPR002123">
    <property type="entry name" value="Plipid/glycerol_acylTrfase"/>
</dbReference>
<dbReference type="RefSeq" id="WP_338394435.1">
    <property type="nucleotide sequence ID" value="NZ_AP025314.1"/>
</dbReference>
<comment type="catalytic activity">
    <reaction evidence="5">
        <text>sn-glycerol 3-phosphate + an acyl-CoA = a 1-acyl-sn-glycero-3-phosphate + CoA</text>
        <dbReference type="Rhea" id="RHEA:15325"/>
        <dbReference type="ChEBI" id="CHEBI:57287"/>
        <dbReference type="ChEBI" id="CHEBI:57597"/>
        <dbReference type="ChEBI" id="CHEBI:57970"/>
        <dbReference type="ChEBI" id="CHEBI:58342"/>
        <dbReference type="EC" id="2.3.1.15"/>
    </reaction>
</comment>
<evidence type="ECO:0000256" key="4">
    <source>
        <dbReference type="ARBA" id="ARBA00013432"/>
    </source>
</evidence>
<evidence type="ECO:0000256" key="5">
    <source>
        <dbReference type="ARBA" id="ARBA00048427"/>
    </source>
</evidence>
<evidence type="ECO:0000256" key="2">
    <source>
        <dbReference type="ARBA" id="ARBA00004765"/>
    </source>
</evidence>
<feature type="domain" description="Phospholipid/glycerol acyltransferase" evidence="6">
    <location>
        <begin position="191"/>
        <end position="328"/>
    </location>
</feature>